<evidence type="ECO:0000313" key="16">
    <source>
        <dbReference type="EMBL" id="TCT20720.1"/>
    </source>
</evidence>
<reference evidence="16 17" key="1">
    <citation type="submission" date="2019-03" db="EMBL/GenBank/DDBJ databases">
        <title>Genomic Encyclopedia of Type Strains, Phase IV (KMG-IV): sequencing the most valuable type-strain genomes for metagenomic binning, comparative biology and taxonomic classification.</title>
        <authorList>
            <person name="Goeker M."/>
        </authorList>
    </citation>
    <scope>NUCLEOTIDE SEQUENCE [LARGE SCALE GENOMIC DNA]</scope>
    <source>
        <strain evidence="16 17">DSM 13587</strain>
    </source>
</reference>
<evidence type="ECO:0000256" key="12">
    <source>
        <dbReference type="ARBA" id="ARBA00023136"/>
    </source>
</evidence>
<dbReference type="EMBL" id="SMAO01000005">
    <property type="protein sequence ID" value="TCT20720.1"/>
    <property type="molecule type" value="Genomic_DNA"/>
</dbReference>
<keyword evidence="6 14" id="KW-0812">Transmembrane</keyword>
<organism evidence="16 17">
    <name type="scientific">Thiobaca trueperi</name>
    <dbReference type="NCBI Taxonomy" id="127458"/>
    <lineage>
        <taxon>Bacteria</taxon>
        <taxon>Pseudomonadati</taxon>
        <taxon>Pseudomonadota</taxon>
        <taxon>Gammaproteobacteria</taxon>
        <taxon>Chromatiales</taxon>
        <taxon>Chromatiaceae</taxon>
        <taxon>Thiobaca</taxon>
    </lineage>
</organism>
<evidence type="ECO:0000256" key="4">
    <source>
        <dbReference type="ARBA" id="ARBA00022494"/>
    </source>
</evidence>
<dbReference type="Gene3D" id="4.10.220.20">
    <property type="entry name" value="Light-harvesting complex"/>
    <property type="match status" value="1"/>
</dbReference>
<keyword evidence="9" id="KW-0076">Bacteriochlorophyll</keyword>
<dbReference type="InterPro" id="IPR000066">
    <property type="entry name" value="Antenna_a/b"/>
</dbReference>
<evidence type="ECO:0000256" key="3">
    <source>
        <dbReference type="ARBA" id="ARBA00022475"/>
    </source>
</evidence>
<keyword evidence="7" id="KW-0479">Metal-binding</keyword>
<proteinExistence type="predicted"/>
<keyword evidence="12 14" id="KW-0472">Membrane</keyword>
<dbReference type="OrthoDB" id="7362610at2"/>
<evidence type="ECO:0000256" key="1">
    <source>
        <dbReference type="ARBA" id="ARBA00002455"/>
    </source>
</evidence>
<dbReference type="AlphaFoldDB" id="A0A4R3MVZ3"/>
<keyword evidence="13" id="KW-0437">Light-harvesting polypeptide</keyword>
<dbReference type="InterPro" id="IPR035889">
    <property type="entry name" value="Light-harvesting_complex"/>
</dbReference>
<evidence type="ECO:0000256" key="5">
    <source>
        <dbReference type="ARBA" id="ARBA00022549"/>
    </source>
</evidence>
<comment type="caution">
    <text evidence="16">The sequence shown here is derived from an EMBL/GenBank/DDBJ whole genome shotgun (WGS) entry which is preliminary data.</text>
</comment>
<evidence type="ECO:0000256" key="13">
    <source>
        <dbReference type="ARBA" id="ARBA00023243"/>
    </source>
</evidence>
<evidence type="ECO:0000256" key="7">
    <source>
        <dbReference type="ARBA" id="ARBA00022723"/>
    </source>
</evidence>
<dbReference type="NCBIfam" id="NF040861">
    <property type="entry name" value="pufA_517_ASD"/>
    <property type="match status" value="1"/>
</dbReference>
<evidence type="ECO:0000256" key="11">
    <source>
        <dbReference type="ARBA" id="ARBA00022991"/>
    </source>
</evidence>
<dbReference type="InterPro" id="IPR018332">
    <property type="entry name" value="Antenna_alpha"/>
</dbReference>
<dbReference type="GO" id="GO:0030077">
    <property type="term" value="C:plasma membrane light-harvesting complex"/>
    <property type="evidence" value="ECO:0007669"/>
    <property type="project" value="InterPro"/>
</dbReference>
<dbReference type="SUPFAM" id="SSF56918">
    <property type="entry name" value="Light-harvesting complex subunits"/>
    <property type="match status" value="1"/>
</dbReference>
<feature type="domain" description="Antenna complex alpha/beta subunit" evidence="15">
    <location>
        <begin position="13"/>
        <end position="46"/>
    </location>
</feature>
<gene>
    <name evidence="16" type="ORF">EDC35_105159</name>
</gene>
<sequence>MSNVAKPNNPADDWKIWLVVNPATWLMPIFYALLVLAIAVHWIVYAAGLAYPI</sequence>
<evidence type="ECO:0000256" key="9">
    <source>
        <dbReference type="ARBA" id="ARBA00022956"/>
    </source>
</evidence>
<dbReference type="RefSeq" id="WP_132977325.1">
    <property type="nucleotide sequence ID" value="NZ_SMAO01000005.1"/>
</dbReference>
<keyword evidence="3" id="KW-1003">Cell membrane</keyword>
<dbReference type="GO" id="GO:0019684">
    <property type="term" value="P:photosynthesis, light reaction"/>
    <property type="evidence" value="ECO:0007669"/>
    <property type="project" value="InterPro"/>
</dbReference>
<evidence type="ECO:0000256" key="2">
    <source>
        <dbReference type="ARBA" id="ARBA00004236"/>
    </source>
</evidence>
<keyword evidence="17" id="KW-1185">Reference proteome</keyword>
<evidence type="ECO:0000256" key="14">
    <source>
        <dbReference type="SAM" id="Phobius"/>
    </source>
</evidence>
<evidence type="ECO:0000256" key="10">
    <source>
        <dbReference type="ARBA" id="ARBA00022989"/>
    </source>
</evidence>
<evidence type="ECO:0000313" key="17">
    <source>
        <dbReference type="Proteomes" id="UP000295717"/>
    </source>
</evidence>
<evidence type="ECO:0000256" key="8">
    <source>
        <dbReference type="ARBA" id="ARBA00022842"/>
    </source>
</evidence>
<keyword evidence="8" id="KW-0460">Magnesium</keyword>
<comment type="function">
    <text evidence="1">Antenna complexes are light-harvesting systems, which transfer the excitation energy to the reaction centers.</text>
</comment>
<dbReference type="GO" id="GO:0042314">
    <property type="term" value="F:bacteriochlorophyll binding"/>
    <property type="evidence" value="ECO:0007669"/>
    <property type="project" value="UniProtKB-KW"/>
</dbReference>
<dbReference type="Proteomes" id="UP000295717">
    <property type="component" value="Unassembled WGS sequence"/>
</dbReference>
<name>A0A4R3MVZ3_9GAMM</name>
<keyword evidence="4" id="KW-0148">Chlorophyll</keyword>
<dbReference type="GO" id="GO:0046872">
    <property type="term" value="F:metal ion binding"/>
    <property type="evidence" value="ECO:0007669"/>
    <property type="project" value="UniProtKB-KW"/>
</dbReference>
<keyword evidence="10 14" id="KW-1133">Transmembrane helix</keyword>
<evidence type="ECO:0000259" key="15">
    <source>
        <dbReference type="Pfam" id="PF00556"/>
    </source>
</evidence>
<protein>
    <submittedName>
        <fullName evidence="16">Light-harvesting complex 1 alpha chain</fullName>
    </submittedName>
</protein>
<comment type="subcellular location">
    <subcellularLocation>
        <location evidence="2">Cell membrane</location>
    </subcellularLocation>
</comment>
<feature type="transmembrane region" description="Helical" evidence="14">
    <location>
        <begin position="29"/>
        <end position="51"/>
    </location>
</feature>
<accession>A0A4R3MVZ3</accession>
<keyword evidence="11" id="KW-0157">Chromophore</keyword>
<evidence type="ECO:0000256" key="6">
    <source>
        <dbReference type="ARBA" id="ARBA00022692"/>
    </source>
</evidence>
<keyword evidence="5" id="KW-0042">Antenna complex</keyword>
<dbReference type="Pfam" id="PF00556">
    <property type="entry name" value="LHC"/>
    <property type="match status" value="1"/>
</dbReference>
<dbReference type="GO" id="GO:0005886">
    <property type="term" value="C:plasma membrane"/>
    <property type="evidence" value="ECO:0007669"/>
    <property type="project" value="UniProtKB-SubCell"/>
</dbReference>